<evidence type="ECO:0000313" key="2">
    <source>
        <dbReference type="EMBL" id="VAX20949.1"/>
    </source>
</evidence>
<gene>
    <name evidence="2" type="ORF">MNBD_NITROSPINAE01-421</name>
</gene>
<proteinExistence type="predicted"/>
<dbReference type="SUPFAM" id="SSF55166">
    <property type="entry name" value="Hedgehog/DD-peptidase"/>
    <property type="match status" value="1"/>
</dbReference>
<reference evidence="2" key="1">
    <citation type="submission" date="2018-06" db="EMBL/GenBank/DDBJ databases">
        <authorList>
            <person name="Zhirakovskaya E."/>
        </authorList>
    </citation>
    <scope>NUCLEOTIDE SEQUENCE</scope>
</reference>
<organism evidence="2">
    <name type="scientific">hydrothermal vent metagenome</name>
    <dbReference type="NCBI Taxonomy" id="652676"/>
    <lineage>
        <taxon>unclassified sequences</taxon>
        <taxon>metagenomes</taxon>
        <taxon>ecological metagenomes</taxon>
    </lineage>
</organism>
<dbReference type="GO" id="GO:0008233">
    <property type="term" value="F:peptidase activity"/>
    <property type="evidence" value="ECO:0007669"/>
    <property type="project" value="InterPro"/>
</dbReference>
<evidence type="ECO:0000259" key="1">
    <source>
        <dbReference type="Pfam" id="PF13539"/>
    </source>
</evidence>
<name>A0A3B1BSP4_9ZZZZ</name>
<accession>A0A3B1BSP4</accession>
<dbReference type="AlphaFoldDB" id="A0A3B1BSP4"/>
<sequence>MWSRDLSDLLLPVKLAATAHAKLCADNGITIIETSTYRSSGEQAKLYAIGRTEPGSIRTNAKPGKSFHQYRVARDVVPIVDGKAVWDDFELWQRIGALGEQVGFEWAGSWKTFREFPHFQVTAGLGTKEFSKMAVNEAELAVFSWLENKNFMTAIG</sequence>
<protein>
    <recommendedName>
        <fullName evidence="1">Peptidase M15C domain-containing protein</fullName>
    </recommendedName>
</protein>
<feature type="domain" description="Peptidase M15C" evidence="1">
    <location>
        <begin position="61"/>
        <end position="121"/>
    </location>
</feature>
<dbReference type="Pfam" id="PF13539">
    <property type="entry name" value="Peptidase_M15_4"/>
    <property type="match status" value="1"/>
</dbReference>
<dbReference type="InterPro" id="IPR009045">
    <property type="entry name" value="Zn_M74/Hedgehog-like"/>
</dbReference>
<dbReference type="CDD" id="cd14845">
    <property type="entry name" value="L-Ala-D-Glu_peptidase_like"/>
    <property type="match status" value="1"/>
</dbReference>
<dbReference type="InterPro" id="IPR039561">
    <property type="entry name" value="Peptidase_M15C"/>
</dbReference>
<dbReference type="EMBL" id="UOGC01000112">
    <property type="protein sequence ID" value="VAX20949.1"/>
    <property type="molecule type" value="Genomic_DNA"/>
</dbReference>
<dbReference type="Gene3D" id="3.30.1380.10">
    <property type="match status" value="1"/>
</dbReference>